<dbReference type="SUPFAM" id="SSF47923">
    <property type="entry name" value="Ypt/Rab-GAP domain of gyp1p"/>
    <property type="match status" value="3"/>
</dbReference>
<keyword evidence="4" id="KW-1185">Reference proteome</keyword>
<feature type="region of interest" description="Disordered" evidence="1">
    <location>
        <begin position="694"/>
        <end position="731"/>
    </location>
</feature>
<feature type="compositionally biased region" description="Polar residues" evidence="1">
    <location>
        <begin position="740"/>
        <end position="756"/>
    </location>
</feature>
<dbReference type="GO" id="GO:0005096">
    <property type="term" value="F:GTPase activator activity"/>
    <property type="evidence" value="ECO:0007669"/>
    <property type="project" value="TreeGrafter"/>
</dbReference>
<feature type="compositionally biased region" description="Low complexity" evidence="1">
    <location>
        <begin position="715"/>
        <end position="726"/>
    </location>
</feature>
<dbReference type="PANTHER" id="PTHR22957:SF27">
    <property type="entry name" value="TBC1 DOMAIN FAMILY MEMBER 13"/>
    <property type="match status" value="1"/>
</dbReference>
<feature type="compositionally biased region" description="Low complexity" evidence="1">
    <location>
        <begin position="659"/>
        <end position="678"/>
    </location>
</feature>
<feature type="region of interest" description="Disordered" evidence="1">
    <location>
        <begin position="572"/>
        <end position="604"/>
    </location>
</feature>
<protein>
    <submittedName>
        <fullName evidence="3">Rab-GTPase-TBC domain-domain-containing protein</fullName>
    </submittedName>
</protein>
<organism evidence="3 4">
    <name type="scientific">Absidia repens</name>
    <dbReference type="NCBI Taxonomy" id="90262"/>
    <lineage>
        <taxon>Eukaryota</taxon>
        <taxon>Fungi</taxon>
        <taxon>Fungi incertae sedis</taxon>
        <taxon>Mucoromycota</taxon>
        <taxon>Mucoromycotina</taxon>
        <taxon>Mucoromycetes</taxon>
        <taxon>Mucorales</taxon>
        <taxon>Cunninghamellaceae</taxon>
        <taxon>Absidia</taxon>
    </lineage>
</organism>
<dbReference type="InterPro" id="IPR035969">
    <property type="entry name" value="Rab-GAP_TBC_sf"/>
</dbReference>
<dbReference type="InterPro" id="IPR000195">
    <property type="entry name" value="Rab-GAP-TBC_dom"/>
</dbReference>
<evidence type="ECO:0000259" key="2">
    <source>
        <dbReference type="PROSITE" id="PS50086"/>
    </source>
</evidence>
<feature type="region of interest" description="Disordered" evidence="1">
    <location>
        <begin position="765"/>
        <end position="818"/>
    </location>
</feature>
<feature type="compositionally biased region" description="Pro residues" evidence="1">
    <location>
        <begin position="152"/>
        <end position="161"/>
    </location>
</feature>
<feature type="compositionally biased region" description="Low complexity" evidence="1">
    <location>
        <begin position="694"/>
        <end position="703"/>
    </location>
</feature>
<dbReference type="Gene3D" id="1.10.8.270">
    <property type="entry name" value="putative rabgap domain of human tbc1 domain family member 14 like domains"/>
    <property type="match status" value="1"/>
</dbReference>
<dbReference type="GO" id="GO:0006886">
    <property type="term" value="P:intracellular protein transport"/>
    <property type="evidence" value="ECO:0007669"/>
    <property type="project" value="TreeGrafter"/>
</dbReference>
<feature type="region of interest" description="Disordered" evidence="1">
    <location>
        <begin position="654"/>
        <end position="678"/>
    </location>
</feature>
<proteinExistence type="predicted"/>
<feature type="compositionally biased region" description="Low complexity" evidence="1">
    <location>
        <begin position="211"/>
        <end position="243"/>
    </location>
</feature>
<feature type="compositionally biased region" description="Polar residues" evidence="1">
    <location>
        <begin position="704"/>
        <end position="714"/>
    </location>
</feature>
<comment type="caution">
    <text evidence="3">The sequence shown here is derived from an EMBL/GenBank/DDBJ whole genome shotgun (WGS) entry which is preliminary data.</text>
</comment>
<dbReference type="Gene3D" id="1.10.472.80">
    <property type="entry name" value="Ypt/Rab-GAP domain of gyp1p, domain 3"/>
    <property type="match status" value="1"/>
</dbReference>
<reference evidence="3 4" key="1">
    <citation type="submission" date="2016-07" db="EMBL/GenBank/DDBJ databases">
        <title>Pervasive Adenine N6-methylation of Active Genes in Fungi.</title>
        <authorList>
            <consortium name="DOE Joint Genome Institute"/>
            <person name="Mondo S.J."/>
            <person name="Dannebaum R.O."/>
            <person name="Kuo R.C."/>
            <person name="Labutti K."/>
            <person name="Haridas S."/>
            <person name="Kuo A."/>
            <person name="Salamov A."/>
            <person name="Ahrendt S.R."/>
            <person name="Lipzen A."/>
            <person name="Sullivan W."/>
            <person name="Andreopoulos W.B."/>
            <person name="Clum A."/>
            <person name="Lindquist E."/>
            <person name="Daum C."/>
            <person name="Ramamoorthy G.K."/>
            <person name="Gryganskyi A."/>
            <person name="Culley D."/>
            <person name="Magnuson J.K."/>
            <person name="James T.Y."/>
            <person name="O'Malley M.A."/>
            <person name="Stajich J.E."/>
            <person name="Spatafora J.W."/>
            <person name="Visel A."/>
            <person name="Grigoriev I.V."/>
        </authorList>
    </citation>
    <scope>NUCLEOTIDE SEQUENCE [LARGE SCALE GENOMIC DNA]</scope>
    <source>
        <strain evidence="3 4">NRRL 1336</strain>
    </source>
</reference>
<feature type="compositionally biased region" description="Low complexity" evidence="1">
    <location>
        <begin position="765"/>
        <end position="782"/>
    </location>
</feature>
<dbReference type="OrthoDB" id="27140at2759"/>
<dbReference type="Proteomes" id="UP000193560">
    <property type="component" value="Unassembled WGS sequence"/>
</dbReference>
<dbReference type="PROSITE" id="PS50086">
    <property type="entry name" value="TBC_RABGAP"/>
    <property type="match status" value="1"/>
</dbReference>
<evidence type="ECO:0000256" key="1">
    <source>
        <dbReference type="SAM" id="MobiDB-lite"/>
    </source>
</evidence>
<dbReference type="SMART" id="SM00164">
    <property type="entry name" value="TBC"/>
    <property type="match status" value="1"/>
</dbReference>
<dbReference type="STRING" id="90262.A0A1X2I581"/>
<dbReference type="EMBL" id="MCGE01000027">
    <property type="protein sequence ID" value="ORZ09585.1"/>
    <property type="molecule type" value="Genomic_DNA"/>
</dbReference>
<gene>
    <name evidence="3" type="ORF">BCR42DRAFT_358854</name>
</gene>
<evidence type="ECO:0000313" key="3">
    <source>
        <dbReference type="EMBL" id="ORZ09585.1"/>
    </source>
</evidence>
<dbReference type="PANTHER" id="PTHR22957">
    <property type="entry name" value="TBC1 DOMAIN FAMILY MEMBER GTPASE-ACTIVATING PROTEIN"/>
    <property type="match status" value="1"/>
</dbReference>
<dbReference type="Pfam" id="PF00566">
    <property type="entry name" value="RabGAP-TBC"/>
    <property type="match status" value="1"/>
</dbReference>
<evidence type="ECO:0000313" key="4">
    <source>
        <dbReference type="Proteomes" id="UP000193560"/>
    </source>
</evidence>
<name>A0A1X2I581_9FUNG</name>
<feature type="compositionally biased region" description="Low complexity" evidence="1">
    <location>
        <begin position="572"/>
        <end position="584"/>
    </location>
</feature>
<feature type="region of interest" description="Disordered" evidence="1">
    <location>
        <begin position="92"/>
        <end position="111"/>
    </location>
</feature>
<feature type="domain" description="Rab-GAP TBC" evidence="2">
    <location>
        <begin position="47"/>
        <end position="478"/>
    </location>
</feature>
<dbReference type="FunFam" id="1.10.472.80:FF:000048">
    <property type="entry name" value="TBC domain containing protein"/>
    <property type="match status" value="1"/>
</dbReference>
<feature type="compositionally biased region" description="Basic and acidic residues" evidence="1">
    <location>
        <begin position="178"/>
        <end position="187"/>
    </location>
</feature>
<sequence>MESSFKERLKYFEVTLSQQDEDHDYSEHWTPIIDMKEFRETCFQGIPEESGLHATSWKVLTGYLPPDKSKWQMAIQEQRLSYYNLVKDLLEKPGEEPPASDHPLNSTPGSKWATYIKDNSTLEQIDKDVRRTLPDFAFFQQHVPQNPLNPLSAPPPPPPISSPSLNSNTIEEVGFDTDPLRQNDTKRRFSFGIMGRPRSGSNASKKSLKINNHSAGNNNSNNLSSTANRSRSNSRSSARSFSSGMMENGADIINSPRNIVRKLSTAFSKSNSSLSIPATKHKKHSGYTTLKPICPYIPNRRSLFKRIQQQMDNIDGNKENDKDKMDPNGSDHIQDYHWEVIERLLFMYAKLNPGIGYVQGMNELLAPIYYVFANDTSPGLAGQVHAEADTFFVFTILMGDVRDHFVRSLDQDASTGIHGTMYRLQQRLAWYDKSLWRDLQRKGVKEPYYAFRWITVLFTQEWDLPDVIRLWDSLLAERGMEAIGGTTDTPFEFLLDFAVAMLVCVRQELLKGDFGENIKLLQDYPINDIQYVLTMANRIRETRLQMVAIGQVVPGVNDVRHSGVFNGDWSDTSSISSTASTASSRLQQRLRESTDMARSSFDSFRRESRESMDDMFRRGVAVSGEHWKRASTGDMTRSISQRFGFVKSNVLSKARRSGSIRSTTSESSSTFSPSTSSSLQKHWLLANQSTTNNSDIISTSSSTMNQHHQGQHIRSNSTNSNNGNGTFIPTGYYDRHQRAASASSQQDGSLPSRSSNMFNRFSQMMVSGQSQSSVESSQRSSSPRIHDPLTHTASGADHRNVSSTHSSSSNQGNSVNNDDENEKLLFAKATAARDQALYHRTSATYKGCV</sequence>
<feature type="region of interest" description="Disordered" evidence="1">
    <location>
        <begin position="737"/>
        <end position="756"/>
    </location>
</feature>
<feature type="region of interest" description="Disordered" evidence="1">
    <location>
        <begin position="144"/>
        <end position="249"/>
    </location>
</feature>
<accession>A0A1X2I581</accession>
<dbReference type="AlphaFoldDB" id="A0A1X2I581"/>
<feature type="compositionally biased region" description="Low complexity" evidence="1">
    <location>
        <begin position="801"/>
        <end position="816"/>
    </location>
</feature>